<evidence type="ECO:0000256" key="7">
    <source>
        <dbReference type="ARBA" id="ARBA00025744"/>
    </source>
</evidence>
<dbReference type="UniPathway" id="UPA00868">
    <property type="reaction ID" value="UER00835"/>
</dbReference>
<proteinExistence type="inferred from homology"/>
<sequence>MWRTQSQPLCKQILKQNGCLFTRRAMSSGLPGVLAIRRETINVWERRAPLAPKHVRKLVKDGIKVIVQPSNRRAYNMQEYAKVGATIQEDMSEASLVMGVKSVPIDLLLPDKTYAFFSHTIKAQEANMPLLDAIMERNIRLIDYERMVDEKGQRTVAFGVYAGVAGMINILHGLGLRLLALGHHTPFMYIGPSHNYRNTEQARQAIRDAGYEIALERMPKSLGPLVFVFTGSGNVSQGAQQVFQEFPHEYIEPEHLPKVAKHGATNKLYICVVSREDHYIRKDGGKFDPEEFEQHPSRYGSTFASKIAPYASVIINGIYWAPTAPRLITIPEAKSLLTTQSFPWIPSSSGCPQLPHRLIALCDISADPGGSIEFMNECTTIDKPFCLYDADQNKETDSFAGKGVLICSIDNMPAQIPKEATDFFGHLLFPKVKEMLKSDAIKPYEDFDTTPEIKNAVIASNGVLTPNHQYIQELRNKFTSSHKSKKTSPEQKKILILGSGYVSSTVIEYLNRNKDFIVTVASKFKAELDNLSKQYPQNEMLLLDVSRKNEEFEHLVQEHDIVISLLPGPLHPEVAKLCIKHKRNMVTASYVSPEMQDLHQDAVDAGITILNEIGVDPGIDHMLAMECFDDVKSSGGKILSNKTSFNFSAWTEKVSCFKFGRSPLCKFSWFPIGVLKNCLAGATYLKDGKVKKIEIPSGGLLDAPEDLTFLPGFNLEGIPNRDSTKYTSLYGIESAKTMLRGTIRYKGFCDVIQGLVDLNLLSSDESSALHPKGPDMTWKSYVCDVMGKSPDTFYDSVKDMVFERVGHSEKKLQTIIDLGLLDDQVIDKKGTPIDTLCHYLAKKLAYEPNERDMILMHHNIGVEWPDGTTQRRTVGLTVYGDYHGYSAMAKTVGYPTAIGTEMILNGEIQRKGVQLPMSKDVYKPMLERLKAEGIKATEKIHTL</sequence>
<dbReference type="InterPro" id="IPR051168">
    <property type="entry name" value="AASS"/>
</dbReference>
<dbReference type="CDD" id="cd12189">
    <property type="entry name" value="LKR_SDH_like"/>
    <property type="match status" value="1"/>
</dbReference>
<reference evidence="10" key="1">
    <citation type="submission" date="2018-11" db="EMBL/GenBank/DDBJ databases">
        <authorList>
            <person name="Alioto T."/>
            <person name="Alioto T."/>
        </authorList>
    </citation>
    <scope>NUCLEOTIDE SEQUENCE</scope>
</reference>
<dbReference type="FunFam" id="3.40.50.720:FF:000087">
    <property type="entry name" value="alpha-aminoadipic semialdehyde synthase, mitochondrial"/>
    <property type="match status" value="1"/>
</dbReference>
<dbReference type="SUPFAM" id="SSF52283">
    <property type="entry name" value="Formate/glycerate dehydrogenase catalytic domain-like"/>
    <property type="match status" value="1"/>
</dbReference>
<dbReference type="GO" id="GO:0019878">
    <property type="term" value="P:lysine biosynthetic process via aminoadipic acid"/>
    <property type="evidence" value="ECO:0007669"/>
    <property type="project" value="TreeGrafter"/>
</dbReference>
<dbReference type="FunFam" id="3.40.50.720:FF:000072">
    <property type="entry name" value="Saccharopine dehydrogenase [NADP(+), L-glutamate-forming]"/>
    <property type="match status" value="1"/>
</dbReference>
<dbReference type="GO" id="GO:0033512">
    <property type="term" value="P:L-lysine catabolic process to acetyl-CoA via saccharopine"/>
    <property type="evidence" value="ECO:0007669"/>
    <property type="project" value="UniProtKB-UniPathway"/>
</dbReference>
<dbReference type="SUPFAM" id="SSF55347">
    <property type="entry name" value="Glyceraldehyde-3-phosphate dehydrogenase-like, C-terminal domain"/>
    <property type="match status" value="1"/>
</dbReference>
<dbReference type="InterPro" id="IPR007886">
    <property type="entry name" value="AlaDH/PNT_N"/>
</dbReference>
<dbReference type="AlphaFoldDB" id="A0A8B6BGG4"/>
<dbReference type="GO" id="GO:0047130">
    <property type="term" value="F:saccharopine dehydrogenase (NADP+, L-lysine-forming) activity"/>
    <property type="evidence" value="ECO:0007669"/>
    <property type="project" value="UniProtKB-EC"/>
</dbReference>
<dbReference type="Pfam" id="PF03435">
    <property type="entry name" value="Sacchrp_dh_NADP"/>
    <property type="match status" value="1"/>
</dbReference>
<keyword evidence="4" id="KW-0521">NADP</keyword>
<evidence type="ECO:0000259" key="9">
    <source>
        <dbReference type="SMART" id="SM01003"/>
    </source>
</evidence>
<dbReference type="OrthoDB" id="10059875at2759"/>
<evidence type="ECO:0000256" key="2">
    <source>
        <dbReference type="ARBA" id="ARBA00004720"/>
    </source>
</evidence>
<accession>A0A8B6BGG4</accession>
<comment type="similarity">
    <text evidence="3">In the N-terminal section; belongs to the AlaDH/PNT family.</text>
</comment>
<dbReference type="InterPro" id="IPR007698">
    <property type="entry name" value="AlaDH/PNT_NAD(H)-bd"/>
</dbReference>
<organism evidence="10 11">
    <name type="scientific">Mytilus galloprovincialis</name>
    <name type="common">Mediterranean mussel</name>
    <dbReference type="NCBI Taxonomy" id="29158"/>
    <lineage>
        <taxon>Eukaryota</taxon>
        <taxon>Metazoa</taxon>
        <taxon>Spiralia</taxon>
        <taxon>Lophotrochozoa</taxon>
        <taxon>Mollusca</taxon>
        <taxon>Bivalvia</taxon>
        <taxon>Autobranchia</taxon>
        <taxon>Pteriomorphia</taxon>
        <taxon>Mytilida</taxon>
        <taxon>Mytiloidea</taxon>
        <taxon>Mytilidae</taxon>
        <taxon>Mytilinae</taxon>
        <taxon>Mytilus</taxon>
    </lineage>
</organism>
<evidence type="ECO:0000256" key="5">
    <source>
        <dbReference type="ARBA" id="ARBA00023002"/>
    </source>
</evidence>
<keyword evidence="5 10" id="KW-0560">Oxidoreductase</keyword>
<dbReference type="InterPro" id="IPR005097">
    <property type="entry name" value="Sacchrp_dh_NADP-bd"/>
</dbReference>
<dbReference type="InterPro" id="IPR032095">
    <property type="entry name" value="Sacchrp_dh-like_C"/>
</dbReference>
<feature type="domain" description="Alanine dehydrogenase/pyridine nucleotide transhydrogenase N-terminal" evidence="9">
    <location>
        <begin position="35"/>
        <end position="165"/>
    </location>
</feature>
<dbReference type="PANTHER" id="PTHR11133:SF22">
    <property type="entry name" value="ALPHA-AMINOADIPIC SEMIALDEHYDE SYNTHASE, MITOCHONDRIAL"/>
    <property type="match status" value="1"/>
</dbReference>
<dbReference type="Gene3D" id="3.30.360.10">
    <property type="entry name" value="Dihydrodipicolinate Reductase, domain 2"/>
    <property type="match status" value="1"/>
</dbReference>
<dbReference type="Gene3D" id="3.40.50.720">
    <property type="entry name" value="NAD(P)-binding Rossmann-like Domain"/>
    <property type="match status" value="3"/>
</dbReference>
<feature type="domain" description="Alanine dehydrogenase/pyridine nucleotide transhydrogenase NAD(H)-binding" evidence="8">
    <location>
        <begin position="205"/>
        <end position="408"/>
    </location>
</feature>
<dbReference type="Proteomes" id="UP000596742">
    <property type="component" value="Unassembled WGS sequence"/>
</dbReference>
<name>A0A8B6BGG4_MYTGA</name>
<dbReference type="Pfam" id="PF05222">
    <property type="entry name" value="AlaDh_PNT_N"/>
    <property type="match status" value="1"/>
</dbReference>
<comment type="pathway">
    <text evidence="2">Amino-acid degradation; L-lysine degradation via saccharopine pathway; glutaryl-CoA from L-lysine: step 2/6.</text>
</comment>
<keyword evidence="6" id="KW-0511">Multifunctional enzyme</keyword>
<comment type="pathway">
    <text evidence="1">Amino-acid degradation; L-lysine degradation via saccharopine pathway; glutaryl-CoA from L-lysine: step 1/6.</text>
</comment>
<evidence type="ECO:0000256" key="3">
    <source>
        <dbReference type="ARBA" id="ARBA00005624"/>
    </source>
</evidence>
<evidence type="ECO:0000256" key="4">
    <source>
        <dbReference type="ARBA" id="ARBA00022857"/>
    </source>
</evidence>
<dbReference type="Pfam" id="PF16653">
    <property type="entry name" value="Sacchrp_dh_C"/>
    <property type="match status" value="1"/>
</dbReference>
<dbReference type="EMBL" id="UYJE01000132">
    <property type="protein sequence ID" value="VDH90394.1"/>
    <property type="molecule type" value="Genomic_DNA"/>
</dbReference>
<gene>
    <name evidence="10" type="ORF">MGAL_10B066586</name>
</gene>
<evidence type="ECO:0000259" key="8">
    <source>
        <dbReference type="SMART" id="SM01002"/>
    </source>
</evidence>
<evidence type="ECO:0000256" key="6">
    <source>
        <dbReference type="ARBA" id="ARBA00023268"/>
    </source>
</evidence>
<dbReference type="GO" id="GO:0005737">
    <property type="term" value="C:cytoplasm"/>
    <property type="evidence" value="ECO:0007669"/>
    <property type="project" value="TreeGrafter"/>
</dbReference>
<dbReference type="SUPFAM" id="SSF51735">
    <property type="entry name" value="NAD(P)-binding Rossmann-fold domains"/>
    <property type="match status" value="1"/>
</dbReference>
<dbReference type="SMART" id="SM01002">
    <property type="entry name" value="AlaDh_PNT_C"/>
    <property type="match status" value="1"/>
</dbReference>
<dbReference type="PANTHER" id="PTHR11133">
    <property type="entry name" value="SACCHAROPINE DEHYDROGENASE"/>
    <property type="match status" value="1"/>
</dbReference>
<dbReference type="Gene3D" id="1.10.1870.10">
    <property type="entry name" value="Domain 3, Saccharopine reductase"/>
    <property type="match status" value="1"/>
</dbReference>
<evidence type="ECO:0000313" key="11">
    <source>
        <dbReference type="Proteomes" id="UP000596742"/>
    </source>
</evidence>
<evidence type="ECO:0000313" key="10">
    <source>
        <dbReference type="EMBL" id="VDH90394.1"/>
    </source>
</evidence>
<comment type="similarity">
    <text evidence="7">In the C-terminal section; belongs to the saccharopine dehydrogenase family.</text>
</comment>
<dbReference type="EC" id="1.5.1.8" evidence="10"/>
<dbReference type="SMART" id="SM01003">
    <property type="entry name" value="AlaDh_PNT_N"/>
    <property type="match status" value="1"/>
</dbReference>
<evidence type="ECO:0000256" key="1">
    <source>
        <dbReference type="ARBA" id="ARBA00004682"/>
    </source>
</evidence>
<dbReference type="InterPro" id="IPR036291">
    <property type="entry name" value="NAD(P)-bd_dom_sf"/>
</dbReference>
<comment type="caution">
    <text evidence="10">The sequence shown here is derived from an EMBL/GenBank/DDBJ whole genome shotgun (WGS) entry which is preliminary data.</text>
</comment>
<protein>
    <submittedName>
        <fullName evidence="10">Alpha-aminoadipic semialdehyde synthase</fullName>
        <ecNumber evidence="10">1.5.1.8</ecNumber>
    </submittedName>
</protein>
<keyword evidence="11" id="KW-1185">Reference proteome</keyword>